<organism evidence="1 2">
    <name type="scientific">Trifolium medium</name>
    <dbReference type="NCBI Taxonomy" id="97028"/>
    <lineage>
        <taxon>Eukaryota</taxon>
        <taxon>Viridiplantae</taxon>
        <taxon>Streptophyta</taxon>
        <taxon>Embryophyta</taxon>
        <taxon>Tracheophyta</taxon>
        <taxon>Spermatophyta</taxon>
        <taxon>Magnoliopsida</taxon>
        <taxon>eudicotyledons</taxon>
        <taxon>Gunneridae</taxon>
        <taxon>Pentapetalae</taxon>
        <taxon>rosids</taxon>
        <taxon>fabids</taxon>
        <taxon>Fabales</taxon>
        <taxon>Fabaceae</taxon>
        <taxon>Papilionoideae</taxon>
        <taxon>50 kb inversion clade</taxon>
        <taxon>NPAAA clade</taxon>
        <taxon>Hologalegina</taxon>
        <taxon>IRL clade</taxon>
        <taxon>Trifolieae</taxon>
        <taxon>Trifolium</taxon>
    </lineage>
</organism>
<keyword evidence="2" id="KW-1185">Reference proteome</keyword>
<accession>A0A392TY93</accession>
<name>A0A392TY93_9FABA</name>
<reference evidence="1 2" key="1">
    <citation type="journal article" date="2018" name="Front. Plant Sci.">
        <title>Red Clover (Trifolium pratense) and Zigzag Clover (T. medium) - A Picture of Genomic Similarities and Differences.</title>
        <authorList>
            <person name="Dluhosova J."/>
            <person name="Istvanek J."/>
            <person name="Nedelnik J."/>
            <person name="Repkova J."/>
        </authorList>
    </citation>
    <scope>NUCLEOTIDE SEQUENCE [LARGE SCALE GENOMIC DNA]</scope>
    <source>
        <strain evidence="2">cv. 10/8</strain>
        <tissue evidence="1">Leaf</tissue>
    </source>
</reference>
<feature type="non-terminal residue" evidence="1">
    <location>
        <position position="1"/>
    </location>
</feature>
<comment type="caution">
    <text evidence="1">The sequence shown here is derived from an EMBL/GenBank/DDBJ whole genome shotgun (WGS) entry which is preliminary data.</text>
</comment>
<sequence length="48" mass="5020">WRAWLRTAPIPVPEASVSKVKGIAKSGRESTGASVIACLRLLKASVAS</sequence>
<protein>
    <submittedName>
        <fullName evidence="1">Uncharacterized protein</fullName>
    </submittedName>
</protein>
<evidence type="ECO:0000313" key="2">
    <source>
        <dbReference type="Proteomes" id="UP000265520"/>
    </source>
</evidence>
<dbReference type="EMBL" id="LXQA010689108">
    <property type="protein sequence ID" value="MCI66122.1"/>
    <property type="molecule type" value="Genomic_DNA"/>
</dbReference>
<dbReference type="Proteomes" id="UP000265520">
    <property type="component" value="Unassembled WGS sequence"/>
</dbReference>
<dbReference type="AlphaFoldDB" id="A0A392TY93"/>
<evidence type="ECO:0000313" key="1">
    <source>
        <dbReference type="EMBL" id="MCI66122.1"/>
    </source>
</evidence>
<proteinExistence type="predicted"/>